<evidence type="ECO:0000313" key="2">
    <source>
        <dbReference type="Proteomes" id="UP001631969"/>
    </source>
</evidence>
<keyword evidence="1" id="KW-0418">Kinase</keyword>
<name>A0ACC7P0E5_9BACL</name>
<organism evidence="1 2">
    <name type="scientific">Paenibacillus mesotrionivorans</name>
    <dbReference type="NCBI Taxonomy" id="3160968"/>
    <lineage>
        <taxon>Bacteria</taxon>
        <taxon>Bacillati</taxon>
        <taxon>Bacillota</taxon>
        <taxon>Bacilli</taxon>
        <taxon>Bacillales</taxon>
        <taxon>Paenibacillaceae</taxon>
        <taxon>Paenibacillus</taxon>
    </lineage>
</organism>
<gene>
    <name evidence="1" type="ORF">ACI1P1_19110</name>
</gene>
<evidence type="ECO:0000313" key="1">
    <source>
        <dbReference type="EMBL" id="MFM9330413.1"/>
    </source>
</evidence>
<reference evidence="1" key="1">
    <citation type="submission" date="2024-12" db="EMBL/GenBank/DDBJ databases">
        <authorList>
            <person name="Wu N."/>
        </authorList>
    </citation>
    <scope>NUCLEOTIDE SEQUENCE</scope>
    <source>
        <strain evidence="1">P15</strain>
    </source>
</reference>
<proteinExistence type="predicted"/>
<dbReference type="EMBL" id="JBJURJ010000013">
    <property type="protein sequence ID" value="MFM9330413.1"/>
    <property type="molecule type" value="Genomic_DNA"/>
</dbReference>
<comment type="caution">
    <text evidence="1">The sequence shown here is derived from an EMBL/GenBank/DDBJ whole genome shotgun (WGS) entry which is preliminary data.</text>
</comment>
<dbReference type="Proteomes" id="UP001631969">
    <property type="component" value="Unassembled WGS sequence"/>
</dbReference>
<protein>
    <submittedName>
        <fullName evidence="1">Sensor histidine kinase</fullName>
    </submittedName>
</protein>
<accession>A0ACC7P0E5</accession>
<sequence>MSFWRDRESRLFFQVVIGLSILLLISAVLLVLEQAHSARELLLEHNARVAGALLQEGVRPDIIAAAVTSRTHEGQGYELLTQLGLSRQTAVRFLPAARGYAVHTAFYSVTVCLLYTLLLAAACWVYLTRREKHYGCATTVIRRFTEGDFSERLPRNGDGGLYKLFGAVNHVATALQAKGEAQYRSKEFLKTTISDISHQLKTPLAALQMYNEIITGEPDQPGTVSRFAEKTAGALSRMEQLIQALLKMARLDAGSITFDKQLCKVSEVVAQAVEYCGVWGEAGSSRIKIIGDSSEQIRCDLHWTREALGNIIHNAHEHSGPDKEILVQWERHPGMVRLTVEDHGSGIAQEDIHHIFKRFYRSTHAAGRQGLGLGLPLAKAIIEGQGGIISVQSALKQGTIFTVSFLTNP</sequence>
<keyword evidence="2" id="KW-1185">Reference proteome</keyword>
<keyword evidence="1" id="KW-0808">Transferase</keyword>